<dbReference type="RefSeq" id="WP_010900035.1">
    <property type="nucleotide sequence ID" value="NC_002570.2"/>
</dbReference>
<dbReference type="AlphaFoldDB" id="Q9K622"/>
<dbReference type="HOGENOM" id="CLU_182849_0_0_9"/>
<dbReference type="eggNOG" id="ENOG5030EGR">
    <property type="taxonomic scope" value="Bacteria"/>
</dbReference>
<reference evidence="1 2" key="1">
    <citation type="journal article" date="2000" name="Nucleic Acids Res.">
        <title>Complete genome sequence of the alkaliphilic bacterium Bacillus halodurans and genomic sequence comparison with Bacillus subtilis.</title>
        <authorList>
            <person name="Takami H."/>
            <person name="Nakasone K."/>
            <person name="Takaki Y."/>
            <person name="Maeno G."/>
            <person name="Sasaki R."/>
            <person name="Masui N."/>
            <person name="Fuji F."/>
            <person name="Hirama C."/>
            <person name="Nakamura Y."/>
            <person name="Ogasawara N."/>
            <person name="Kuhara S."/>
            <person name="Horikoshi K."/>
        </authorList>
    </citation>
    <scope>NUCLEOTIDE SEQUENCE [LARGE SCALE GENOMIC DNA]</scope>
    <source>
        <strain evidence="2">ATCC BAA-125 / DSM 18197 / FERM 7344 / JCM 9153 / C-125</strain>
    </source>
</reference>
<keyword evidence="2" id="KW-1185">Reference proteome</keyword>
<sequence>MKRKMVLMIGAVLVIVCAGWAIISPKSLAITTVKIYTTLNYHDHDLTYVSVEYAKGFGDYSVVLKDREGSHQGFLVTPSFFPVIVSYDPLDEY</sequence>
<dbReference type="STRING" id="272558.gene:10729823"/>
<gene>
    <name evidence="1" type="ordered locus">BH3910</name>
</gene>
<evidence type="ECO:0000313" key="1">
    <source>
        <dbReference type="EMBL" id="BAB07629.1"/>
    </source>
</evidence>
<accession>Q9K622</accession>
<dbReference type="PIR" id="F84138">
    <property type="entry name" value="F84138"/>
</dbReference>
<dbReference type="OrthoDB" id="2872746at2"/>
<proteinExistence type="predicted"/>
<evidence type="ECO:0000313" key="2">
    <source>
        <dbReference type="Proteomes" id="UP000001258"/>
    </source>
</evidence>
<dbReference type="Proteomes" id="UP000001258">
    <property type="component" value="Chromosome"/>
</dbReference>
<organism evidence="1 2">
    <name type="scientific">Halalkalibacterium halodurans (strain ATCC BAA-125 / DSM 18197 / FERM 7344 / JCM 9153 / C-125)</name>
    <name type="common">Bacillus halodurans</name>
    <dbReference type="NCBI Taxonomy" id="272558"/>
    <lineage>
        <taxon>Bacteria</taxon>
        <taxon>Bacillati</taxon>
        <taxon>Bacillota</taxon>
        <taxon>Bacilli</taxon>
        <taxon>Bacillales</taxon>
        <taxon>Bacillaceae</taxon>
        <taxon>Halalkalibacterium (ex Joshi et al. 2022)</taxon>
    </lineage>
</organism>
<name>Q9K622_HALH5</name>
<protein>
    <submittedName>
        <fullName evidence="1">BH3910 protein</fullName>
    </submittedName>
</protein>
<dbReference type="EMBL" id="BA000004">
    <property type="protein sequence ID" value="BAB07629.1"/>
    <property type="molecule type" value="Genomic_DNA"/>
</dbReference>
<dbReference type="KEGG" id="bha:BH3910"/>